<feature type="signal peptide" evidence="1">
    <location>
        <begin position="1"/>
        <end position="19"/>
    </location>
</feature>
<dbReference type="SUPFAM" id="SSF160574">
    <property type="entry name" value="BT0923-like"/>
    <property type="match status" value="1"/>
</dbReference>
<dbReference type="Proteomes" id="UP000199440">
    <property type="component" value="Unassembled WGS sequence"/>
</dbReference>
<reference evidence="2 3" key="1">
    <citation type="submission" date="2016-10" db="EMBL/GenBank/DDBJ databases">
        <authorList>
            <person name="de Groot N.N."/>
        </authorList>
    </citation>
    <scope>NUCLEOTIDE SEQUENCE [LARGE SCALE GENOMIC DNA]</scope>
    <source>
        <strain evidence="2 3">DSM 19886</strain>
    </source>
</reference>
<keyword evidence="3" id="KW-1185">Reference proteome</keyword>
<name>A0A1G9M3G6_9FLAO</name>
<dbReference type="STRING" id="192904.SAMN04488514_102338"/>
<evidence type="ECO:0008006" key="4">
    <source>
        <dbReference type="Google" id="ProtNLM"/>
    </source>
</evidence>
<evidence type="ECO:0000313" key="3">
    <source>
        <dbReference type="Proteomes" id="UP000199440"/>
    </source>
</evidence>
<feature type="chain" id="PRO_5011678638" description="Beta-lactamase-inhibitor-like, PepSY-like" evidence="1">
    <location>
        <begin position="20"/>
        <end position="101"/>
    </location>
</feature>
<keyword evidence="1" id="KW-0732">Signal</keyword>
<gene>
    <name evidence="2" type="ORF">SAMN04488514_102338</name>
</gene>
<dbReference type="AlphaFoldDB" id="A0A1G9M3G6"/>
<accession>A0A1G9M3G6</accession>
<dbReference type="OrthoDB" id="1099258at2"/>
<sequence length="101" mass="10765">MKNLMIVAAMSLGTMTAFAQEEAPAVEEVVTEVVESQDGFNEVAIEELPEAISAALEAAHPGATISKAYANEEAQYKLEVAKEDGSAVELYADAEGNWIDM</sequence>
<protein>
    <recommendedName>
        <fullName evidence="4">Beta-lactamase-inhibitor-like, PepSY-like</fullName>
    </recommendedName>
</protein>
<organism evidence="2 3">
    <name type="scientific">Kriegella aquimaris</name>
    <dbReference type="NCBI Taxonomy" id="192904"/>
    <lineage>
        <taxon>Bacteria</taxon>
        <taxon>Pseudomonadati</taxon>
        <taxon>Bacteroidota</taxon>
        <taxon>Flavobacteriia</taxon>
        <taxon>Flavobacteriales</taxon>
        <taxon>Flavobacteriaceae</taxon>
        <taxon>Kriegella</taxon>
    </lineage>
</organism>
<proteinExistence type="predicted"/>
<evidence type="ECO:0000256" key="1">
    <source>
        <dbReference type="SAM" id="SignalP"/>
    </source>
</evidence>
<evidence type="ECO:0000313" key="2">
    <source>
        <dbReference type="EMBL" id="SDL68748.1"/>
    </source>
</evidence>
<dbReference type="EMBL" id="FNGV01000002">
    <property type="protein sequence ID" value="SDL68748.1"/>
    <property type="molecule type" value="Genomic_DNA"/>
</dbReference>